<accession>A0A0R3WG14</accession>
<protein>
    <submittedName>
        <fullName evidence="1 3">Uncharacterized protein</fullName>
    </submittedName>
</protein>
<name>A0A0R3WG14_TAEAS</name>
<reference evidence="3" key="1">
    <citation type="submission" date="2017-02" db="UniProtKB">
        <authorList>
            <consortium name="WormBaseParasite"/>
        </authorList>
    </citation>
    <scope>IDENTIFICATION</scope>
</reference>
<evidence type="ECO:0000313" key="1">
    <source>
        <dbReference type="EMBL" id="VDK45744.1"/>
    </source>
</evidence>
<dbReference type="Proteomes" id="UP000282613">
    <property type="component" value="Unassembled WGS sequence"/>
</dbReference>
<organism evidence="3">
    <name type="scientific">Taenia asiatica</name>
    <name type="common">Asian tapeworm</name>
    <dbReference type="NCBI Taxonomy" id="60517"/>
    <lineage>
        <taxon>Eukaryota</taxon>
        <taxon>Metazoa</taxon>
        <taxon>Spiralia</taxon>
        <taxon>Lophotrochozoa</taxon>
        <taxon>Platyhelminthes</taxon>
        <taxon>Cestoda</taxon>
        <taxon>Eucestoda</taxon>
        <taxon>Cyclophyllidea</taxon>
        <taxon>Taeniidae</taxon>
        <taxon>Taenia</taxon>
    </lineage>
</organism>
<reference evidence="1 2" key="2">
    <citation type="submission" date="2018-11" db="EMBL/GenBank/DDBJ databases">
        <authorList>
            <consortium name="Pathogen Informatics"/>
        </authorList>
    </citation>
    <scope>NUCLEOTIDE SEQUENCE [LARGE SCALE GENOMIC DNA]</scope>
</reference>
<sequence length="90" mass="10138">MVMLDYAEEGGKHVETYAVILPHHAEKRAPIHCPRFLIDRPEIFELPDVPVSRVVDPSKNSTLADSKLQLMIGSARERTTSEEPPKCRSV</sequence>
<gene>
    <name evidence="1" type="ORF">TASK_LOCUS9808</name>
</gene>
<evidence type="ECO:0000313" key="3">
    <source>
        <dbReference type="WBParaSite" id="TASK_0000980701-mRNA-1"/>
    </source>
</evidence>
<proteinExistence type="predicted"/>
<evidence type="ECO:0000313" key="2">
    <source>
        <dbReference type="Proteomes" id="UP000282613"/>
    </source>
</evidence>
<dbReference type="EMBL" id="UYRS01019511">
    <property type="protein sequence ID" value="VDK45744.1"/>
    <property type="molecule type" value="Genomic_DNA"/>
</dbReference>
<dbReference type="WBParaSite" id="TASK_0000980701-mRNA-1">
    <property type="protein sequence ID" value="TASK_0000980701-mRNA-1"/>
    <property type="gene ID" value="TASK_0000980701"/>
</dbReference>
<dbReference type="AlphaFoldDB" id="A0A0R3WG14"/>
<keyword evidence="2" id="KW-1185">Reference proteome</keyword>